<feature type="compositionally biased region" description="Polar residues" evidence="4">
    <location>
        <begin position="373"/>
        <end position="390"/>
    </location>
</feature>
<keyword evidence="2 3" id="KW-0539">Nucleus</keyword>
<organism evidence="6 7">
    <name type="scientific">Rhizoctonia solani</name>
    <dbReference type="NCBI Taxonomy" id="456999"/>
    <lineage>
        <taxon>Eukaryota</taxon>
        <taxon>Fungi</taxon>
        <taxon>Dikarya</taxon>
        <taxon>Basidiomycota</taxon>
        <taxon>Agaricomycotina</taxon>
        <taxon>Agaricomycetes</taxon>
        <taxon>Cantharellales</taxon>
        <taxon>Ceratobasidiaceae</taxon>
        <taxon>Rhizoctonia</taxon>
    </lineage>
</organism>
<dbReference type="Proteomes" id="UP000663861">
    <property type="component" value="Unassembled WGS sequence"/>
</dbReference>
<dbReference type="EMBL" id="CAJMWY010001853">
    <property type="protein sequence ID" value="CAE6476861.1"/>
    <property type="molecule type" value="Genomic_DNA"/>
</dbReference>
<keyword evidence="1 3" id="KW-0238">DNA-binding</keyword>
<dbReference type="SUPFAM" id="SSF47095">
    <property type="entry name" value="HMG-box"/>
    <property type="match status" value="1"/>
</dbReference>
<accession>A0A8H3H292</accession>
<reference evidence="6" key="1">
    <citation type="submission" date="2021-01" db="EMBL/GenBank/DDBJ databases">
        <authorList>
            <person name="Kaushik A."/>
        </authorList>
    </citation>
    <scope>NUCLEOTIDE SEQUENCE</scope>
    <source>
        <strain evidence="6">AG4-RS23</strain>
    </source>
</reference>
<dbReference type="InterPro" id="IPR009071">
    <property type="entry name" value="HMG_box_dom"/>
</dbReference>
<dbReference type="PANTHER" id="PTHR45789">
    <property type="entry name" value="FI18025P1"/>
    <property type="match status" value="1"/>
</dbReference>
<dbReference type="GO" id="GO:0005634">
    <property type="term" value="C:nucleus"/>
    <property type="evidence" value="ECO:0007669"/>
    <property type="project" value="UniProtKB-UniRule"/>
</dbReference>
<proteinExistence type="predicted"/>
<feature type="region of interest" description="Disordered" evidence="4">
    <location>
        <begin position="526"/>
        <end position="563"/>
    </location>
</feature>
<dbReference type="GO" id="GO:0000981">
    <property type="term" value="F:DNA-binding transcription factor activity, RNA polymerase II-specific"/>
    <property type="evidence" value="ECO:0007669"/>
    <property type="project" value="TreeGrafter"/>
</dbReference>
<feature type="compositionally biased region" description="Low complexity" evidence="4">
    <location>
        <begin position="9"/>
        <end position="21"/>
    </location>
</feature>
<evidence type="ECO:0000259" key="5">
    <source>
        <dbReference type="PROSITE" id="PS50118"/>
    </source>
</evidence>
<dbReference type="GO" id="GO:0000978">
    <property type="term" value="F:RNA polymerase II cis-regulatory region sequence-specific DNA binding"/>
    <property type="evidence" value="ECO:0007669"/>
    <property type="project" value="TreeGrafter"/>
</dbReference>
<evidence type="ECO:0000313" key="7">
    <source>
        <dbReference type="Proteomes" id="UP000663861"/>
    </source>
</evidence>
<gene>
    <name evidence="6" type="ORF">RDB_LOCUS91830</name>
</gene>
<feature type="DNA-binding region" description="HMG box" evidence="3">
    <location>
        <begin position="58"/>
        <end position="127"/>
    </location>
</feature>
<evidence type="ECO:0000256" key="4">
    <source>
        <dbReference type="SAM" id="MobiDB-lite"/>
    </source>
</evidence>
<feature type="region of interest" description="Disordered" evidence="4">
    <location>
        <begin position="459"/>
        <end position="481"/>
    </location>
</feature>
<feature type="region of interest" description="Disordered" evidence="4">
    <location>
        <begin position="229"/>
        <end position="251"/>
    </location>
</feature>
<feature type="region of interest" description="Disordered" evidence="4">
    <location>
        <begin position="1"/>
        <end position="58"/>
    </location>
</feature>
<evidence type="ECO:0000256" key="2">
    <source>
        <dbReference type="ARBA" id="ARBA00023242"/>
    </source>
</evidence>
<dbReference type="PROSITE" id="PS50118">
    <property type="entry name" value="HMG_BOX_2"/>
    <property type="match status" value="1"/>
</dbReference>
<feature type="region of interest" description="Disordered" evidence="4">
    <location>
        <begin position="371"/>
        <end position="390"/>
    </location>
</feature>
<dbReference type="Gene3D" id="1.10.30.10">
    <property type="entry name" value="High mobility group box domain"/>
    <property type="match status" value="1"/>
</dbReference>
<sequence length="611" mass="67025">MDAPTPIHSLSPSESSNFPSPTGSALSPFFLDAPTPASPTPEPAAKKSHGRKRPPGYIPRPRNAFILFRSHYVAAQLIPGKVENDHRHISKIIGEIWNKLAPTERLIWEQKADIEKARHSRQYPGYRYKPAKLDGVVKRRVKCRGAPALPAYSTIPGIGKSNGAHEIIGSLNADEGGELRFGSGQGPQLIDQEQRRRDKARCARVAQLVQQGIVGEKLELEAQRLGLDRESVASPTPQLRPSVHDPPGRRSQFHTNVDILRALQEDNAPAFSNPFAPNNPPIPRQDNIIPLDSIVTSSALSSYCSPAQTHTSLSPESEDNSAPPIITSARFGTDDTLHGWPQRRASSVPLATSTVSFPPSDEQFRLVVPPVQQPGTAPTTPMLTRPPSLSSLQRQHCLYYPYPRHERTQKKQLNSDLDSDSDMPVFDYVSYHSPANSPPEQYLSPHVYPRLQLDSASRHSEITGHTSHSSTPSPLYGIDSAHSRRAHDPIDLSAMYDEQDTATGHEDTLHSTYAINAGGAYSPVPATPASLSDAPASKQPALKCKPLPNHATRPDLDAGSSPNPTYYGWQRPFGSEINYHQGAEYDVSARAATYEEIPHTYYSNDTGNPTY</sequence>
<evidence type="ECO:0000313" key="6">
    <source>
        <dbReference type="EMBL" id="CAE6476861.1"/>
    </source>
</evidence>
<dbReference type="CDD" id="cd01389">
    <property type="entry name" value="HMG-box_ROX1-like"/>
    <property type="match status" value="1"/>
</dbReference>
<feature type="domain" description="HMG box" evidence="5">
    <location>
        <begin position="58"/>
        <end position="127"/>
    </location>
</feature>
<protein>
    <recommendedName>
        <fullName evidence="5">HMG box domain-containing protein</fullName>
    </recommendedName>
</protein>
<dbReference type="SMART" id="SM00398">
    <property type="entry name" value="HMG"/>
    <property type="match status" value="1"/>
</dbReference>
<dbReference type="PANTHER" id="PTHR45789:SF2">
    <property type="entry name" value="FI18025P1"/>
    <property type="match status" value="1"/>
</dbReference>
<name>A0A8H3H292_9AGAM</name>
<evidence type="ECO:0000256" key="1">
    <source>
        <dbReference type="ARBA" id="ARBA00023125"/>
    </source>
</evidence>
<dbReference type="InterPro" id="IPR036910">
    <property type="entry name" value="HMG_box_dom_sf"/>
</dbReference>
<dbReference type="Pfam" id="PF00505">
    <property type="entry name" value="HMG_box"/>
    <property type="match status" value="1"/>
</dbReference>
<dbReference type="AlphaFoldDB" id="A0A8H3H292"/>
<dbReference type="InterPro" id="IPR051356">
    <property type="entry name" value="SOX/SOX-like_TF"/>
</dbReference>
<evidence type="ECO:0000256" key="3">
    <source>
        <dbReference type="PROSITE-ProRule" id="PRU00267"/>
    </source>
</evidence>
<comment type="caution">
    <text evidence="6">The sequence shown here is derived from an EMBL/GenBank/DDBJ whole genome shotgun (WGS) entry which is preliminary data.</text>
</comment>
<feature type="compositionally biased region" description="Low complexity" evidence="4">
    <location>
        <begin position="465"/>
        <end position="474"/>
    </location>
</feature>